<dbReference type="InterPro" id="IPR005064">
    <property type="entry name" value="BUG"/>
</dbReference>
<dbReference type="Gene3D" id="3.40.190.150">
    <property type="entry name" value="Bordetella uptake gene, domain 1"/>
    <property type="match status" value="1"/>
</dbReference>
<dbReference type="PANTHER" id="PTHR42928:SF5">
    <property type="entry name" value="BLR1237 PROTEIN"/>
    <property type="match status" value="1"/>
</dbReference>
<dbReference type="Pfam" id="PF03401">
    <property type="entry name" value="TctC"/>
    <property type="match status" value="1"/>
</dbReference>
<dbReference type="CDD" id="cd13578">
    <property type="entry name" value="PBP2_Bug27"/>
    <property type="match status" value="1"/>
</dbReference>
<dbReference type="InterPro" id="IPR042100">
    <property type="entry name" value="Bug_dom1"/>
</dbReference>
<comment type="caution">
    <text evidence="2">The sequence shown here is derived from an EMBL/GenBank/DDBJ whole genome shotgun (WGS) entry which is preliminary data.</text>
</comment>
<name>A0AAJ2VB64_DELAC</name>
<dbReference type="Gene3D" id="3.40.190.10">
    <property type="entry name" value="Periplasmic binding protein-like II"/>
    <property type="match status" value="1"/>
</dbReference>
<dbReference type="EMBL" id="JAWWMZ010000014">
    <property type="protein sequence ID" value="MDX4957015.1"/>
    <property type="molecule type" value="Genomic_DNA"/>
</dbReference>
<reference evidence="2" key="1">
    <citation type="submission" date="2023-11" db="EMBL/GenBank/DDBJ databases">
        <title>Identification and selenium tolerance of Delftia acidovorans R3-25.</title>
        <authorList>
            <person name="Zhang S."/>
            <person name="Liu Y."/>
            <person name="Guo Y."/>
        </authorList>
    </citation>
    <scope>NUCLEOTIDE SEQUENCE</scope>
    <source>
        <strain evidence="2">R3-25</strain>
    </source>
</reference>
<comment type="similarity">
    <text evidence="1">Belongs to the UPF0065 (bug) family.</text>
</comment>
<sequence>MPAERHPLPHPALHAAAHPASHRGLQRRLLILAAAALPGLALAQKWPAQPVRIVVPYTAGGGSDNIARALGTELSRELGQPVVVDNKPGASAMLGAELVARAAPDGYTLLLADMPHTITPSLYKTPYDALKDFTPVALIGSSPLVLAVNPKLKAQSVKEYIAMAKARPGQINFASGGTGTATHLAGELFKQQTDTFITHIPYKGSGQAVADVVAGHTESMVSSAPTVIPHIKSGALRALATTGAQRSPALPQVPTMAESGVRGLTVLHWFGLLAPARLPPGIQTALHDAVARAMATPALQAKLQSLGLELTPRTAAEFGAQMETDAARWARVIKERNIKAD</sequence>
<organism evidence="2 3">
    <name type="scientific">Delftia acidovorans</name>
    <name type="common">Pseudomonas acidovorans</name>
    <name type="synonym">Comamonas acidovorans</name>
    <dbReference type="NCBI Taxonomy" id="80866"/>
    <lineage>
        <taxon>Bacteria</taxon>
        <taxon>Pseudomonadati</taxon>
        <taxon>Pseudomonadota</taxon>
        <taxon>Betaproteobacteria</taxon>
        <taxon>Burkholderiales</taxon>
        <taxon>Comamonadaceae</taxon>
        <taxon>Delftia</taxon>
    </lineage>
</organism>
<dbReference type="PANTHER" id="PTHR42928">
    <property type="entry name" value="TRICARBOXYLATE-BINDING PROTEIN"/>
    <property type="match status" value="1"/>
</dbReference>
<dbReference type="SUPFAM" id="SSF53850">
    <property type="entry name" value="Periplasmic binding protein-like II"/>
    <property type="match status" value="1"/>
</dbReference>
<evidence type="ECO:0000313" key="2">
    <source>
        <dbReference type="EMBL" id="MDX4957015.1"/>
    </source>
</evidence>
<gene>
    <name evidence="2" type="ORF">SGN30_26675</name>
</gene>
<dbReference type="RefSeq" id="WP_319076537.1">
    <property type="nucleotide sequence ID" value="NZ_JAWWMZ010000014.1"/>
</dbReference>
<evidence type="ECO:0000256" key="1">
    <source>
        <dbReference type="ARBA" id="ARBA00006987"/>
    </source>
</evidence>
<proteinExistence type="inferred from homology"/>
<dbReference type="Proteomes" id="UP001287445">
    <property type="component" value="Unassembled WGS sequence"/>
</dbReference>
<dbReference type="AlphaFoldDB" id="A0AAJ2VB64"/>
<protein>
    <submittedName>
        <fullName evidence="2">Tripartite tricarboxylate transporter substrate binding protein</fullName>
    </submittedName>
</protein>
<dbReference type="PIRSF" id="PIRSF017082">
    <property type="entry name" value="YflP"/>
    <property type="match status" value="1"/>
</dbReference>
<accession>A0AAJ2VB64</accession>
<evidence type="ECO:0000313" key="3">
    <source>
        <dbReference type="Proteomes" id="UP001287445"/>
    </source>
</evidence>